<comment type="caution">
    <text evidence="3">The sequence shown here is derived from an EMBL/GenBank/DDBJ whole genome shotgun (WGS) entry which is preliminary data.</text>
</comment>
<feature type="transmembrane region" description="Helical" evidence="1">
    <location>
        <begin position="25"/>
        <end position="51"/>
    </location>
</feature>
<feature type="domain" description="DUF4097" evidence="2">
    <location>
        <begin position="69"/>
        <end position="241"/>
    </location>
</feature>
<evidence type="ECO:0000256" key="1">
    <source>
        <dbReference type="SAM" id="Phobius"/>
    </source>
</evidence>
<keyword evidence="1" id="KW-0472">Membrane</keyword>
<dbReference type="Proteomes" id="UP001235064">
    <property type="component" value="Unassembled WGS sequence"/>
</dbReference>
<gene>
    <name evidence="3" type="ORF">QSV35_08105</name>
</gene>
<evidence type="ECO:0000313" key="4">
    <source>
        <dbReference type="Proteomes" id="UP001235064"/>
    </source>
</evidence>
<protein>
    <submittedName>
        <fullName evidence="3">DUF4097 family beta strand repeat-containing protein</fullName>
    </submittedName>
</protein>
<dbReference type="InterPro" id="IPR025164">
    <property type="entry name" value="Toastrack_DUF4097"/>
</dbReference>
<keyword evidence="1" id="KW-1133">Transmembrane helix</keyword>
<reference evidence="3 4" key="1">
    <citation type="submission" date="2023-06" db="EMBL/GenBank/DDBJ databases">
        <title>Microbacterium sp. nov., isolated from a waste landfill.</title>
        <authorList>
            <person name="Wen W."/>
        </authorList>
    </citation>
    <scope>NUCLEOTIDE SEQUENCE [LARGE SCALE GENOMIC DNA]</scope>
    <source>
        <strain evidence="3 4">ASV49</strain>
    </source>
</reference>
<dbReference type="EMBL" id="JASXSZ010000002">
    <property type="protein sequence ID" value="MDL9979295.1"/>
    <property type="molecule type" value="Genomic_DNA"/>
</dbReference>
<keyword evidence="4" id="KW-1185">Reference proteome</keyword>
<evidence type="ECO:0000313" key="3">
    <source>
        <dbReference type="EMBL" id="MDL9979295.1"/>
    </source>
</evidence>
<evidence type="ECO:0000259" key="2">
    <source>
        <dbReference type="Pfam" id="PF13349"/>
    </source>
</evidence>
<name>A0ABT7MXX9_9MICO</name>
<sequence length="278" mass="27732">MSTTLTPPPVTPAPASPEPPSSARAMAIIAMILGAVVIISTATFSAIGAAFSGVHTTSYAVDASNVNSIDVQLAAGGLQVEYAGVEKAELDVQSSVSSGPWTLRVDGSKLVVASPDNRFGWPNLFGMADKAVLRLPTSLQGMDATMRVAAGSLTVNGQFGDVGLDVQAGSASVAGTASGLDAKVSAGSGDINVEGVVRADLTVEAGSMSVAIRGGQPDSTAAHVSAGSLDLAVPQGSYDVTSNVSAGRLDNQLGSTPGASSIIRVDMSAGTMTLRPSD</sequence>
<dbReference type="Pfam" id="PF13349">
    <property type="entry name" value="DUF4097"/>
    <property type="match status" value="1"/>
</dbReference>
<keyword evidence="1" id="KW-0812">Transmembrane</keyword>
<dbReference type="RefSeq" id="WP_286288157.1">
    <property type="nucleotide sequence ID" value="NZ_JASXSZ010000002.1"/>
</dbReference>
<organism evidence="3 4">
    <name type="scientific">Microbacterium candidum</name>
    <dbReference type="NCBI Taxonomy" id="3041922"/>
    <lineage>
        <taxon>Bacteria</taxon>
        <taxon>Bacillati</taxon>
        <taxon>Actinomycetota</taxon>
        <taxon>Actinomycetes</taxon>
        <taxon>Micrococcales</taxon>
        <taxon>Microbacteriaceae</taxon>
        <taxon>Microbacterium</taxon>
    </lineage>
</organism>
<proteinExistence type="predicted"/>
<accession>A0ABT7MXX9</accession>